<evidence type="ECO:0000313" key="1">
    <source>
        <dbReference type="EMBL" id="NVY95694.1"/>
    </source>
</evidence>
<dbReference type="Proteomes" id="UP000563523">
    <property type="component" value="Unassembled WGS sequence"/>
</dbReference>
<dbReference type="InterPro" id="IPR014965">
    <property type="entry name" value="Amino_acid_metab_prot_put"/>
</dbReference>
<dbReference type="EMBL" id="JABZEC010000001">
    <property type="protein sequence ID" value="NVY95694.1"/>
    <property type="molecule type" value="Genomic_DNA"/>
</dbReference>
<dbReference type="Pfam" id="PF08866">
    <property type="entry name" value="DUF1831"/>
    <property type="match status" value="1"/>
</dbReference>
<dbReference type="RefSeq" id="WP_176941865.1">
    <property type="nucleotide sequence ID" value="NZ_JABZEC010000001.1"/>
</dbReference>
<dbReference type="AlphaFoldDB" id="A0A850QV88"/>
<keyword evidence="2" id="KW-1185">Reference proteome</keyword>
<reference evidence="1 2" key="1">
    <citation type="submission" date="2020-06" db="EMBL/GenBank/DDBJ databases">
        <authorList>
            <person name="Kang J."/>
        </authorList>
    </citation>
    <scope>NUCLEOTIDE SEQUENCE [LARGE SCALE GENOMIC DNA]</scope>
    <source>
        <strain evidence="1 2">DCY120</strain>
    </source>
</reference>
<accession>A0A850QV88</accession>
<comment type="caution">
    <text evidence="1">The sequence shown here is derived from an EMBL/GenBank/DDBJ whole genome shotgun (WGS) entry which is preliminary data.</text>
</comment>
<proteinExistence type="predicted"/>
<name>A0A850QV88_9LACO</name>
<organism evidence="1 2">
    <name type="scientific">Bombilactobacillus apium</name>
    <dbReference type="NCBI Taxonomy" id="2675299"/>
    <lineage>
        <taxon>Bacteria</taxon>
        <taxon>Bacillati</taxon>
        <taxon>Bacillota</taxon>
        <taxon>Bacilli</taxon>
        <taxon>Lactobacillales</taxon>
        <taxon>Lactobacillaceae</taxon>
        <taxon>Bombilactobacillus</taxon>
    </lineage>
</organism>
<dbReference type="Gene3D" id="3.30.1820.10">
    <property type="entry name" value="Lp2179-like"/>
    <property type="match status" value="1"/>
</dbReference>
<evidence type="ECO:0000313" key="2">
    <source>
        <dbReference type="Proteomes" id="UP000563523"/>
    </source>
</evidence>
<dbReference type="InterPro" id="IPR035942">
    <property type="entry name" value="Lp2179-like_sf"/>
</dbReference>
<gene>
    <name evidence="1" type="ORF">HU830_00525</name>
</gene>
<dbReference type="SUPFAM" id="SSF160800">
    <property type="entry name" value="Lp2179-like"/>
    <property type="match status" value="1"/>
</dbReference>
<sequence>MAQTAQILGDSTKYQVHPQVKLYTLTDLNFQESRQHNYTLLRPLSGNSPYATSYQLKLKIMQDLKNLRLDVVDASGLHTLNIFKLPQAEAIIEQYHYVMQELVTREVLQVLE</sequence>
<protein>
    <submittedName>
        <fullName evidence="1">Cysteine desulfurase</fullName>
    </submittedName>
</protein>